<organism evidence="1 2">
    <name type="scientific">Neisseria mucosa (strain ATCC 25996 / DSM 4631 / NCTC 10774 / M26)</name>
    <dbReference type="NCBI Taxonomy" id="546266"/>
    <lineage>
        <taxon>Bacteria</taxon>
        <taxon>Pseudomonadati</taxon>
        <taxon>Pseudomonadota</taxon>
        <taxon>Betaproteobacteria</taxon>
        <taxon>Neisseriales</taxon>
        <taxon>Neisseriaceae</taxon>
        <taxon>Neisseria</taxon>
    </lineage>
</organism>
<reference evidence="1 2" key="1">
    <citation type="submission" date="2009-10" db="EMBL/GenBank/DDBJ databases">
        <authorList>
            <person name="Weinstock G."/>
            <person name="Sodergren E."/>
            <person name="Clifton S."/>
            <person name="Fulton L."/>
            <person name="Fulton B."/>
            <person name="Courtney L."/>
            <person name="Fronick C."/>
            <person name="Harrison M."/>
            <person name="Strong C."/>
            <person name="Farmer C."/>
            <person name="Delahaunty K."/>
            <person name="Markovic C."/>
            <person name="Hall O."/>
            <person name="Minx P."/>
            <person name="Tomlinson C."/>
            <person name="Mitreva M."/>
            <person name="Nelson J."/>
            <person name="Hou S."/>
            <person name="Wollam A."/>
            <person name="Pepin K.H."/>
            <person name="Johnson M."/>
            <person name="Bhonagiri V."/>
            <person name="Nash W.E."/>
            <person name="Warren W."/>
            <person name="Chinwalla A."/>
            <person name="Mardis E.R."/>
            <person name="Wilson R.K."/>
        </authorList>
    </citation>
    <scope>NUCLEOTIDE SEQUENCE [LARGE SCALE GENOMIC DNA]</scope>
    <source>
        <strain evidence="2">ATCC 25996 / DSM 4631 / NCTC 10774 / M26</strain>
    </source>
</reference>
<evidence type="ECO:0000313" key="1">
    <source>
        <dbReference type="EMBL" id="EFC88750.1"/>
    </source>
</evidence>
<proteinExistence type="predicted"/>
<name>D2ZW06_NEIM2</name>
<dbReference type="STRING" id="546266.NEIMUCOT_04799"/>
<dbReference type="EMBL" id="ACDX02000006">
    <property type="protein sequence ID" value="EFC88750.1"/>
    <property type="molecule type" value="Genomic_DNA"/>
</dbReference>
<evidence type="ECO:0000313" key="2">
    <source>
        <dbReference type="Proteomes" id="UP000003344"/>
    </source>
</evidence>
<sequence length="98" mass="11257">MRSSLITVTIKKEKGRLKSVFRRPRNLHTLNSKTASLQKSTKSPLIPSRWFSDDPKAYEHLSTPTLANSRTSLRYFTCTAGETAQPCLVRTRFPFRSR</sequence>
<comment type="caution">
    <text evidence="1">The sequence shown here is derived from an EMBL/GenBank/DDBJ whole genome shotgun (WGS) entry which is preliminary data.</text>
</comment>
<protein>
    <submittedName>
        <fullName evidence="1">Uncharacterized protein</fullName>
    </submittedName>
</protein>
<dbReference type="AlphaFoldDB" id="D2ZW06"/>
<accession>D2ZW06</accession>
<dbReference type="Proteomes" id="UP000003344">
    <property type="component" value="Unassembled WGS sequence"/>
</dbReference>
<gene>
    <name evidence="1" type="ORF">NEIMUCOT_04799</name>
</gene>